<reference evidence="1" key="1">
    <citation type="submission" date="2018-02" db="EMBL/GenBank/DDBJ databases">
        <title>Rhizophora mucronata_Transcriptome.</title>
        <authorList>
            <person name="Meera S.P."/>
            <person name="Sreeshan A."/>
            <person name="Augustine A."/>
        </authorList>
    </citation>
    <scope>NUCLEOTIDE SEQUENCE</scope>
    <source>
        <tissue evidence="1">Leaf</tissue>
    </source>
</reference>
<evidence type="ECO:0000313" key="1">
    <source>
        <dbReference type="EMBL" id="MBX51919.1"/>
    </source>
</evidence>
<organism evidence="1">
    <name type="scientific">Rhizophora mucronata</name>
    <name type="common">Asiatic mangrove</name>
    <dbReference type="NCBI Taxonomy" id="61149"/>
    <lineage>
        <taxon>Eukaryota</taxon>
        <taxon>Viridiplantae</taxon>
        <taxon>Streptophyta</taxon>
        <taxon>Embryophyta</taxon>
        <taxon>Tracheophyta</taxon>
        <taxon>Spermatophyta</taxon>
        <taxon>Magnoliopsida</taxon>
        <taxon>eudicotyledons</taxon>
        <taxon>Gunneridae</taxon>
        <taxon>Pentapetalae</taxon>
        <taxon>rosids</taxon>
        <taxon>fabids</taxon>
        <taxon>Malpighiales</taxon>
        <taxon>Rhizophoraceae</taxon>
        <taxon>Rhizophora</taxon>
    </lineage>
</organism>
<name>A0A2P2PB67_RHIMU</name>
<accession>A0A2P2PB67</accession>
<dbReference type="AlphaFoldDB" id="A0A2P2PB67"/>
<proteinExistence type="predicted"/>
<protein>
    <submittedName>
        <fullName evidence="1">Uncharacterized protein</fullName>
    </submittedName>
</protein>
<sequence length="34" mass="4045">MQRPKKRKKTNFQLMYATKNNIFTKSMVAPRCPS</sequence>
<dbReference type="EMBL" id="GGEC01071435">
    <property type="protein sequence ID" value="MBX51919.1"/>
    <property type="molecule type" value="Transcribed_RNA"/>
</dbReference>